<proteinExistence type="predicted"/>
<dbReference type="AlphaFoldDB" id="A5KJM3"/>
<feature type="compositionally biased region" description="Basic and acidic residues" evidence="1">
    <location>
        <begin position="20"/>
        <end position="31"/>
    </location>
</feature>
<gene>
    <name evidence="2" type="ORF">RUMTOR_00421</name>
</gene>
<feature type="compositionally biased region" description="Basic and acidic residues" evidence="1">
    <location>
        <begin position="1"/>
        <end position="12"/>
    </location>
</feature>
<evidence type="ECO:0000256" key="1">
    <source>
        <dbReference type="SAM" id="MobiDB-lite"/>
    </source>
</evidence>
<dbReference type="EMBL" id="AAVP02000001">
    <property type="protein sequence ID" value="EDK25526.1"/>
    <property type="molecule type" value="Genomic_DNA"/>
</dbReference>
<dbReference type="Proteomes" id="UP000003577">
    <property type="component" value="Unassembled WGS sequence"/>
</dbReference>
<comment type="caution">
    <text evidence="2">The sequence shown here is derived from an EMBL/GenBank/DDBJ whole genome shotgun (WGS) entry which is preliminary data.</text>
</comment>
<dbReference type="HOGENOM" id="CLU_3398277_0_0_9"/>
<protein>
    <submittedName>
        <fullName evidence="2">Uncharacterized protein</fullName>
    </submittedName>
</protein>
<evidence type="ECO:0000313" key="3">
    <source>
        <dbReference type="Proteomes" id="UP000003577"/>
    </source>
</evidence>
<feature type="region of interest" description="Disordered" evidence="1">
    <location>
        <begin position="1"/>
        <end position="31"/>
    </location>
</feature>
<accession>A5KJM3</accession>
<evidence type="ECO:0000313" key="2">
    <source>
        <dbReference type="EMBL" id="EDK25526.1"/>
    </source>
</evidence>
<name>A5KJM3_9FIRM</name>
<dbReference type="PaxDb" id="411460-RUMTOR_00421"/>
<reference evidence="2 3" key="1">
    <citation type="submission" date="2007-03" db="EMBL/GenBank/DDBJ databases">
        <authorList>
            <person name="Fulton L."/>
            <person name="Clifton S."/>
            <person name="Fulton B."/>
            <person name="Xu J."/>
            <person name="Minx P."/>
            <person name="Pepin K.H."/>
            <person name="Johnson M."/>
            <person name="Thiruvilangam P."/>
            <person name="Bhonagiri V."/>
            <person name="Nash W.E."/>
            <person name="Mardis E.R."/>
            <person name="Wilson R.K."/>
        </authorList>
    </citation>
    <scope>NUCLEOTIDE SEQUENCE [LARGE SCALE GENOMIC DNA]</scope>
    <source>
        <strain evidence="2 3">ATCC 27756</strain>
    </source>
</reference>
<organism evidence="2 3">
    <name type="scientific">[Ruminococcus] torques ATCC 27756</name>
    <dbReference type="NCBI Taxonomy" id="411460"/>
    <lineage>
        <taxon>Bacteria</taxon>
        <taxon>Bacillati</taxon>
        <taxon>Bacillota</taxon>
        <taxon>Clostridia</taxon>
        <taxon>Lachnospirales</taxon>
        <taxon>Lachnospiraceae</taxon>
        <taxon>Mediterraneibacter</taxon>
    </lineage>
</organism>
<reference evidence="2 3" key="2">
    <citation type="submission" date="2007-04" db="EMBL/GenBank/DDBJ databases">
        <title>Draft genome sequence of Ruminococcus torques (ATCC 27756).</title>
        <authorList>
            <person name="Sudarsanam P."/>
            <person name="Ley R."/>
            <person name="Guruge J."/>
            <person name="Turnbaugh P.J."/>
            <person name="Mahowald M."/>
            <person name="Liep D."/>
            <person name="Gordon J."/>
        </authorList>
    </citation>
    <scope>NUCLEOTIDE SEQUENCE [LARGE SCALE GENOMIC DNA]</scope>
    <source>
        <strain evidence="2 3">ATCC 27756</strain>
    </source>
</reference>
<sequence>MRIEFRRLDDLKQSSTQKKAGGEQKTEIQTF</sequence>